<dbReference type="PANTHER" id="PTHR45971:SF1">
    <property type="entry name" value="RUBICON, ISOFORM A"/>
    <property type="match status" value="1"/>
</dbReference>
<evidence type="ECO:0000313" key="7">
    <source>
        <dbReference type="EMBL" id="KAK3095842.1"/>
    </source>
</evidence>
<gene>
    <name evidence="7" type="ORF">FSP39_019904</name>
</gene>
<feature type="domain" description="RUN" evidence="6">
    <location>
        <begin position="24"/>
        <end position="153"/>
    </location>
</feature>
<proteinExistence type="predicted"/>
<dbReference type="Pfam" id="PF02759">
    <property type="entry name" value="RUN"/>
    <property type="match status" value="1"/>
</dbReference>
<dbReference type="AlphaFoldDB" id="A0AA88Y045"/>
<accession>A0AA88Y045</accession>
<dbReference type="GO" id="GO:0005770">
    <property type="term" value="C:late endosome"/>
    <property type="evidence" value="ECO:0007669"/>
    <property type="project" value="UniProtKB-SubCell"/>
</dbReference>
<dbReference type="InterPro" id="IPR052428">
    <property type="entry name" value="Autophagy_HostDef_Reg"/>
</dbReference>
<comment type="caution">
    <text evidence="7">The sequence shown here is derived from an EMBL/GenBank/DDBJ whole genome shotgun (WGS) entry which is preliminary data.</text>
</comment>
<dbReference type="Pfam" id="PF13901">
    <property type="entry name" value="RH_dom"/>
    <property type="match status" value="1"/>
</dbReference>
<evidence type="ECO:0000259" key="6">
    <source>
        <dbReference type="PROSITE" id="PS50826"/>
    </source>
</evidence>
<dbReference type="CDD" id="cd17686">
    <property type="entry name" value="RUN_RUBCN"/>
    <property type="match status" value="1"/>
</dbReference>
<reference evidence="7" key="1">
    <citation type="submission" date="2019-08" db="EMBL/GenBank/DDBJ databases">
        <title>The improved chromosome-level genome for the pearl oyster Pinctada fucata martensii using PacBio sequencing and Hi-C.</title>
        <authorList>
            <person name="Zheng Z."/>
        </authorList>
    </citation>
    <scope>NUCLEOTIDE SEQUENCE</scope>
    <source>
        <strain evidence="7">ZZ-2019</strain>
        <tissue evidence="7">Adductor muscle</tissue>
    </source>
</reference>
<dbReference type="PROSITE" id="PS50826">
    <property type="entry name" value="RUN"/>
    <property type="match status" value="1"/>
</dbReference>
<evidence type="ECO:0000256" key="2">
    <source>
        <dbReference type="ARBA" id="ARBA00022553"/>
    </source>
</evidence>
<dbReference type="SMART" id="SM01175">
    <property type="entry name" value="DUF4206"/>
    <property type="match status" value="1"/>
</dbReference>
<dbReference type="PANTHER" id="PTHR45971">
    <property type="entry name" value="PHOX (PX) DOMAIN-CONTAINING PROTEIN"/>
    <property type="match status" value="1"/>
</dbReference>
<dbReference type="SUPFAM" id="SSF140741">
    <property type="entry name" value="RUN domain-like"/>
    <property type="match status" value="1"/>
</dbReference>
<dbReference type="EMBL" id="VSWD01000008">
    <property type="protein sequence ID" value="KAK3095842.1"/>
    <property type="molecule type" value="Genomic_DNA"/>
</dbReference>
<feature type="region of interest" description="Disordered" evidence="5">
    <location>
        <begin position="340"/>
        <end position="369"/>
    </location>
</feature>
<evidence type="ECO:0000256" key="1">
    <source>
        <dbReference type="ARBA" id="ARBA00004603"/>
    </source>
</evidence>
<keyword evidence="3" id="KW-0967">Endosome</keyword>
<name>A0AA88Y045_PINIB</name>
<evidence type="ECO:0000256" key="5">
    <source>
        <dbReference type="SAM" id="MobiDB-lite"/>
    </source>
</evidence>
<sequence>MIKLLSGVKSLSQSLLSTQNVNVWNLYGSLNKATLQVERVMYHGLKSIQGDFGTQMDFWPFISGLKVVCPVTAPMIDRINRSGMSEKGQHWVRESLRDHTLSKHLEILVSSKEHLSRFYYDHAFLQDTQYFSAFLTCIKAIEQNKVSLLTDLDLSLLNDLPNEVATDSKPVVDVGRRATKAVNFRRSSRGHDDLAPAFASPPQHESLLVTSGEHALPAHMGYSESPESTKDMAKNALRSVLRKSGSESPPPDSQSFNFYDSTNCDPLGSFDMTIDVFQNKSDIVGSDKKVNEKGQKTPIIRSQSETGFRTSKTSEVIEQLFQEKENFDLGSESRVNLRRPEDIFSDSESTSPARKTNDKTKVKSKSVKGHKSSTVRRVIFPSQPRVSPSLTSCPLTTFQACATLDKENAHFSISEALIAAIEQMKWNHVISPHMPENIQEEEDSDEEIQRLKQKIRIRKREKLKEKARGFPAYSDGQTEITEDAMENQSNLSRLNSEGLNLSLASLYSAHQSSLILPSYLQNLWPLSLLKKFSEKQLPKASDLEWLVPETEVPQKLLPLPNCLPISPDDCEADMIKSKLRLRGNNEWAPPRSQIIFNIHPTPKQKVVVAKQNYMCAGCGTRVEPGYIKRFRYCEYLGKYFCQCCHSNQLSHIPAHILKKWDFKKYYVSNFSRDLICRIFNDPLFNIWDINPSLYRRVKALDSIAELRQQIMYLHKFLKICKFSGGLLTEITLLPSHWYESVHMYSLADLISVKANQMLNQLKNVVTNGLSHIDQCQFCQGFGFVCEFCNDDKDIIFPFQLQKVTVCPDCKSCFHKVCYVAGKCPKCARLEARLVYFKVFCKCRIIVQFVIL</sequence>
<dbReference type="InterPro" id="IPR048569">
    <property type="entry name" value="RUBC_PIKBD"/>
</dbReference>
<dbReference type="InterPro" id="IPR025258">
    <property type="entry name" value="RH_dom"/>
</dbReference>
<keyword evidence="2" id="KW-0597">Phosphoprotein</keyword>
<keyword evidence="8" id="KW-1185">Reference proteome</keyword>
<dbReference type="InterPro" id="IPR004012">
    <property type="entry name" value="Run_dom"/>
</dbReference>
<organism evidence="7 8">
    <name type="scientific">Pinctada imbricata</name>
    <name type="common">Atlantic pearl-oyster</name>
    <name type="synonym">Pinctada martensii</name>
    <dbReference type="NCBI Taxonomy" id="66713"/>
    <lineage>
        <taxon>Eukaryota</taxon>
        <taxon>Metazoa</taxon>
        <taxon>Spiralia</taxon>
        <taxon>Lophotrochozoa</taxon>
        <taxon>Mollusca</taxon>
        <taxon>Bivalvia</taxon>
        <taxon>Autobranchia</taxon>
        <taxon>Pteriomorphia</taxon>
        <taxon>Pterioida</taxon>
        <taxon>Pterioidea</taxon>
        <taxon>Pteriidae</taxon>
        <taxon>Pinctada</taxon>
    </lineage>
</organism>
<comment type="subcellular location">
    <subcellularLocation>
        <location evidence="1">Late endosome</location>
    </subcellularLocation>
</comment>
<dbReference type="GO" id="GO:0006914">
    <property type="term" value="P:autophagy"/>
    <property type="evidence" value="ECO:0007669"/>
    <property type="project" value="UniProtKB-KW"/>
</dbReference>
<dbReference type="Proteomes" id="UP001186944">
    <property type="component" value="Unassembled WGS sequence"/>
</dbReference>
<protein>
    <recommendedName>
        <fullName evidence="6">RUN domain-containing protein</fullName>
    </recommendedName>
</protein>
<evidence type="ECO:0000256" key="3">
    <source>
        <dbReference type="ARBA" id="ARBA00022753"/>
    </source>
</evidence>
<dbReference type="Gene3D" id="1.20.58.900">
    <property type="match status" value="1"/>
</dbReference>
<keyword evidence="4" id="KW-0072">Autophagy</keyword>
<dbReference type="SMART" id="SM00593">
    <property type="entry name" value="RUN"/>
    <property type="match status" value="1"/>
</dbReference>
<dbReference type="GO" id="GO:1901981">
    <property type="term" value="F:phosphatidylinositol phosphate binding"/>
    <property type="evidence" value="ECO:0007669"/>
    <property type="project" value="TreeGrafter"/>
</dbReference>
<dbReference type="InterPro" id="IPR037213">
    <property type="entry name" value="Run_dom_sf"/>
</dbReference>
<evidence type="ECO:0000313" key="8">
    <source>
        <dbReference type="Proteomes" id="UP001186944"/>
    </source>
</evidence>
<dbReference type="Pfam" id="PF21054">
    <property type="entry name" value="RUBC_PIKBD"/>
    <property type="match status" value="2"/>
</dbReference>
<evidence type="ECO:0000256" key="4">
    <source>
        <dbReference type="ARBA" id="ARBA00023006"/>
    </source>
</evidence>